<proteinExistence type="inferred from homology"/>
<dbReference type="InterPro" id="IPR051906">
    <property type="entry name" value="TolC-like"/>
</dbReference>
<keyword evidence="11" id="KW-1185">Reference proteome</keyword>
<evidence type="ECO:0000313" key="10">
    <source>
        <dbReference type="EMBL" id="MDA3614841.1"/>
    </source>
</evidence>
<accession>A0ABT4UJ36</accession>
<keyword evidence="3" id="KW-0813">Transport</keyword>
<keyword evidence="7" id="KW-0998">Cell outer membrane</keyword>
<organism evidence="10 11">
    <name type="scientific">Polluticaenibacter yanchengensis</name>
    <dbReference type="NCBI Taxonomy" id="3014562"/>
    <lineage>
        <taxon>Bacteria</taxon>
        <taxon>Pseudomonadati</taxon>
        <taxon>Bacteroidota</taxon>
        <taxon>Chitinophagia</taxon>
        <taxon>Chitinophagales</taxon>
        <taxon>Chitinophagaceae</taxon>
        <taxon>Polluticaenibacter</taxon>
    </lineage>
</organism>
<dbReference type="Gene3D" id="1.20.1600.10">
    <property type="entry name" value="Outer membrane efflux proteins (OEP)"/>
    <property type="match status" value="1"/>
</dbReference>
<keyword evidence="9" id="KW-0732">Signal</keyword>
<feature type="signal peptide" evidence="9">
    <location>
        <begin position="1"/>
        <end position="28"/>
    </location>
</feature>
<dbReference type="SUPFAM" id="SSF56954">
    <property type="entry name" value="Outer membrane efflux proteins (OEP)"/>
    <property type="match status" value="1"/>
</dbReference>
<evidence type="ECO:0000256" key="7">
    <source>
        <dbReference type="ARBA" id="ARBA00023237"/>
    </source>
</evidence>
<evidence type="ECO:0000256" key="8">
    <source>
        <dbReference type="SAM" id="Coils"/>
    </source>
</evidence>
<evidence type="ECO:0000256" key="4">
    <source>
        <dbReference type="ARBA" id="ARBA00022452"/>
    </source>
</evidence>
<dbReference type="Pfam" id="PF02321">
    <property type="entry name" value="OEP"/>
    <property type="match status" value="2"/>
</dbReference>
<evidence type="ECO:0000256" key="3">
    <source>
        <dbReference type="ARBA" id="ARBA00022448"/>
    </source>
</evidence>
<keyword evidence="8" id="KW-0175">Coiled coil</keyword>
<gene>
    <name evidence="10" type="ORF">O3P16_08475</name>
</gene>
<evidence type="ECO:0000256" key="5">
    <source>
        <dbReference type="ARBA" id="ARBA00022692"/>
    </source>
</evidence>
<dbReference type="RefSeq" id="WP_407031166.1">
    <property type="nucleotide sequence ID" value="NZ_JAQGEF010000008.1"/>
</dbReference>
<sequence>MKKVYKNYFKKSFVVGILAALLSISAFSQESVKLDSTVLQQADLKQLIDYALKNQPLLKQNKLDEEITESTIKSKLADWYPQLNFNYSLQHNFIVQTSIIGGNPVKLGVENTSGANFALSQVLFNRDVLLAKRSQGDVRQQILQQTESNKINIVANVSKAYYNVLANIQQIDVTNEAINRLQKSLDNAKAQYEEGVADKTDYKRTSIQLNNAKAQKKSFENMQLANIELLKQLMGYPEEQPLTVAFEKDALIKEANLDTTATADYKNRIEFKSLETQRSLLKANVDYNRWSYLPTVSLNGNYNLNYLNNQFKDLYSNNFPNSFANLNVALPIFQGFKRKYNTKNAELQLKRTDWDLIALKQSVNAQYSQALETYKSNLANYNALVENVDLAKEVYDLIQLQYKSGIKTYIEVVTAEADLRTAEINSINALYQVLSSKVDVEKALGNIKTN</sequence>
<evidence type="ECO:0000256" key="9">
    <source>
        <dbReference type="SAM" id="SignalP"/>
    </source>
</evidence>
<comment type="subcellular location">
    <subcellularLocation>
        <location evidence="1">Cell outer membrane</location>
    </subcellularLocation>
</comment>
<dbReference type="PANTHER" id="PTHR30026">
    <property type="entry name" value="OUTER MEMBRANE PROTEIN TOLC"/>
    <property type="match status" value="1"/>
</dbReference>
<keyword evidence="6" id="KW-0472">Membrane</keyword>
<dbReference type="EMBL" id="JAQGEF010000008">
    <property type="protein sequence ID" value="MDA3614841.1"/>
    <property type="molecule type" value="Genomic_DNA"/>
</dbReference>
<evidence type="ECO:0000256" key="6">
    <source>
        <dbReference type="ARBA" id="ARBA00023136"/>
    </source>
</evidence>
<keyword evidence="5" id="KW-0812">Transmembrane</keyword>
<dbReference type="InterPro" id="IPR003423">
    <property type="entry name" value="OMP_efflux"/>
</dbReference>
<dbReference type="Proteomes" id="UP001210231">
    <property type="component" value="Unassembled WGS sequence"/>
</dbReference>
<evidence type="ECO:0000256" key="2">
    <source>
        <dbReference type="ARBA" id="ARBA00007613"/>
    </source>
</evidence>
<reference evidence="10 11" key="1">
    <citation type="submission" date="2022-12" db="EMBL/GenBank/DDBJ databases">
        <title>Chitinophagaceae gen. sp. nov., a new member of the family Chitinophagaceae, isolated from soil in a chemical factory.</title>
        <authorList>
            <person name="Ke Z."/>
        </authorList>
    </citation>
    <scope>NUCLEOTIDE SEQUENCE [LARGE SCALE GENOMIC DNA]</scope>
    <source>
        <strain evidence="10 11">LY-5</strain>
    </source>
</reference>
<name>A0ABT4UJ36_9BACT</name>
<comment type="caution">
    <text evidence="10">The sequence shown here is derived from an EMBL/GenBank/DDBJ whole genome shotgun (WGS) entry which is preliminary data.</text>
</comment>
<feature type="chain" id="PRO_5045564094" evidence="9">
    <location>
        <begin position="29"/>
        <end position="450"/>
    </location>
</feature>
<dbReference type="PANTHER" id="PTHR30026:SF20">
    <property type="entry name" value="OUTER MEMBRANE PROTEIN TOLC"/>
    <property type="match status" value="1"/>
</dbReference>
<protein>
    <submittedName>
        <fullName evidence="10">TolC family protein</fullName>
    </submittedName>
</protein>
<evidence type="ECO:0000313" key="11">
    <source>
        <dbReference type="Proteomes" id="UP001210231"/>
    </source>
</evidence>
<keyword evidence="4" id="KW-1134">Transmembrane beta strand</keyword>
<comment type="similarity">
    <text evidence="2">Belongs to the outer membrane factor (OMF) (TC 1.B.17) family.</text>
</comment>
<feature type="coiled-coil region" evidence="8">
    <location>
        <begin position="171"/>
        <end position="222"/>
    </location>
</feature>
<evidence type="ECO:0000256" key="1">
    <source>
        <dbReference type="ARBA" id="ARBA00004442"/>
    </source>
</evidence>